<dbReference type="OrthoDB" id="948250at2"/>
<name>A0A1M5EII0_9BACT</name>
<gene>
    <name evidence="2" type="ORF">SAMN05444362_11048</name>
</gene>
<keyword evidence="3" id="KW-1185">Reference proteome</keyword>
<dbReference type="PANTHER" id="PTHR43415:SF3">
    <property type="entry name" value="GNAT-FAMILY ACETYLTRANSFERASE"/>
    <property type="match status" value="1"/>
</dbReference>
<sequence>MEKTKHILKNGEELIVRGARIEDAAELVAVVKEYVEESEFIPYEKDEFSLSVEDEQKWIQSFLDRPNSLLLLAEINGHIVGNISVNGIERKMMSHTACIGIGMLKEYRGTGIGSALVDMVVKWAKANPLLEILWLETYDSNVQGHKLYIKYGFEEVGRHPNFVKIGNDKYVANITMTLNVK</sequence>
<accession>A0A1M5EII0</accession>
<dbReference type="Gene3D" id="3.40.630.30">
    <property type="match status" value="1"/>
</dbReference>
<dbReference type="InterPro" id="IPR000182">
    <property type="entry name" value="GNAT_dom"/>
</dbReference>
<dbReference type="PROSITE" id="PS51186">
    <property type="entry name" value="GNAT"/>
    <property type="match status" value="1"/>
</dbReference>
<dbReference type="EMBL" id="FQUC01000010">
    <property type="protein sequence ID" value="SHF79093.1"/>
    <property type="molecule type" value="Genomic_DNA"/>
</dbReference>
<dbReference type="STRING" id="1346286.SAMN05444362_11048"/>
<dbReference type="CDD" id="cd04301">
    <property type="entry name" value="NAT_SF"/>
    <property type="match status" value="1"/>
</dbReference>
<dbReference type="InterPro" id="IPR016181">
    <property type="entry name" value="Acyl_CoA_acyltransferase"/>
</dbReference>
<dbReference type="Pfam" id="PF00583">
    <property type="entry name" value="Acetyltransf_1"/>
    <property type="match status" value="1"/>
</dbReference>
<reference evidence="3" key="1">
    <citation type="submission" date="2016-11" db="EMBL/GenBank/DDBJ databases">
        <authorList>
            <person name="Varghese N."/>
            <person name="Submissions S."/>
        </authorList>
    </citation>
    <scope>NUCLEOTIDE SEQUENCE [LARGE SCALE GENOMIC DNA]</scope>
    <source>
        <strain evidence="3">DSM 27370</strain>
    </source>
</reference>
<feature type="domain" description="N-acetyltransferase" evidence="1">
    <location>
        <begin position="14"/>
        <end position="181"/>
    </location>
</feature>
<keyword evidence="2" id="KW-0808">Transferase</keyword>
<dbReference type="Proteomes" id="UP000184480">
    <property type="component" value="Unassembled WGS sequence"/>
</dbReference>
<proteinExistence type="predicted"/>
<organism evidence="2 3">
    <name type="scientific">Dysgonomonas macrotermitis</name>
    <dbReference type="NCBI Taxonomy" id="1346286"/>
    <lineage>
        <taxon>Bacteria</taxon>
        <taxon>Pseudomonadati</taxon>
        <taxon>Bacteroidota</taxon>
        <taxon>Bacteroidia</taxon>
        <taxon>Bacteroidales</taxon>
        <taxon>Dysgonomonadaceae</taxon>
        <taxon>Dysgonomonas</taxon>
    </lineage>
</organism>
<evidence type="ECO:0000313" key="3">
    <source>
        <dbReference type="Proteomes" id="UP000184480"/>
    </source>
</evidence>
<evidence type="ECO:0000313" key="2">
    <source>
        <dbReference type="EMBL" id="SHF79093.1"/>
    </source>
</evidence>
<dbReference type="RefSeq" id="WP_062182286.1">
    <property type="nucleotide sequence ID" value="NZ_BBXL01000016.1"/>
</dbReference>
<dbReference type="AlphaFoldDB" id="A0A1M5EII0"/>
<protein>
    <submittedName>
        <fullName evidence="2">Protein N-acetyltransferase, RimJ/RimL family</fullName>
    </submittedName>
</protein>
<dbReference type="SUPFAM" id="SSF55729">
    <property type="entry name" value="Acyl-CoA N-acyltransferases (Nat)"/>
    <property type="match status" value="1"/>
</dbReference>
<dbReference type="PANTHER" id="PTHR43415">
    <property type="entry name" value="SPERMIDINE N(1)-ACETYLTRANSFERASE"/>
    <property type="match status" value="1"/>
</dbReference>
<evidence type="ECO:0000259" key="1">
    <source>
        <dbReference type="PROSITE" id="PS51186"/>
    </source>
</evidence>
<dbReference type="GO" id="GO:0016747">
    <property type="term" value="F:acyltransferase activity, transferring groups other than amino-acyl groups"/>
    <property type="evidence" value="ECO:0007669"/>
    <property type="project" value="InterPro"/>
</dbReference>